<proteinExistence type="inferred from homology"/>
<protein>
    <submittedName>
        <fullName evidence="7">DUF423 domain-containing protein</fullName>
    </submittedName>
</protein>
<evidence type="ECO:0000313" key="8">
    <source>
        <dbReference type="EMBL" id="SDW23695.1"/>
    </source>
</evidence>
<keyword evidence="9" id="KW-1185">Reference proteome</keyword>
<dbReference type="STRING" id="89784.SAMN04489725_103170"/>
<reference evidence="9" key="1">
    <citation type="submission" date="2016-10" db="EMBL/GenBank/DDBJ databases">
        <authorList>
            <person name="Varghese N."/>
        </authorList>
    </citation>
    <scope>NUCLEOTIDE SEQUENCE [LARGE SCALE GENOMIC DNA]</scope>
    <source>
        <strain evidence="9">DSM 12489</strain>
    </source>
</reference>
<evidence type="ECO:0000256" key="3">
    <source>
        <dbReference type="ARBA" id="ARBA00022692"/>
    </source>
</evidence>
<dbReference type="AlphaFoldDB" id="A0A1H2RWM5"/>
<dbReference type="EMBL" id="FNOJ01000003">
    <property type="protein sequence ID" value="SDW23695.1"/>
    <property type="molecule type" value="Genomic_DNA"/>
</dbReference>
<gene>
    <name evidence="7" type="ORF">Heshes_11220</name>
    <name evidence="8" type="ORF">SAMN04489725_103170</name>
</gene>
<keyword evidence="4 6" id="KW-1133">Transmembrane helix</keyword>
<organism evidence="8 9">
    <name type="scientific">Alicyclobacillus hesperidum</name>
    <dbReference type="NCBI Taxonomy" id="89784"/>
    <lineage>
        <taxon>Bacteria</taxon>
        <taxon>Bacillati</taxon>
        <taxon>Bacillota</taxon>
        <taxon>Bacilli</taxon>
        <taxon>Bacillales</taxon>
        <taxon>Alicyclobacillaceae</taxon>
        <taxon>Alicyclobacillus</taxon>
    </lineage>
</organism>
<dbReference type="PANTHER" id="PTHR43461">
    <property type="entry name" value="TRANSMEMBRANE PROTEIN 256"/>
    <property type="match status" value="1"/>
</dbReference>
<keyword evidence="5 6" id="KW-0472">Membrane</keyword>
<dbReference type="RefSeq" id="WP_081503958.1">
    <property type="nucleotide sequence ID" value="NZ_BSRA01000005.1"/>
</dbReference>
<dbReference type="GO" id="GO:0005886">
    <property type="term" value="C:plasma membrane"/>
    <property type="evidence" value="ECO:0007669"/>
    <property type="project" value="TreeGrafter"/>
</dbReference>
<evidence type="ECO:0000256" key="4">
    <source>
        <dbReference type="ARBA" id="ARBA00022989"/>
    </source>
</evidence>
<feature type="transmembrane region" description="Helical" evidence="6">
    <location>
        <begin position="45"/>
        <end position="62"/>
    </location>
</feature>
<comment type="similarity">
    <text evidence="2">Belongs to the UPF0382 family.</text>
</comment>
<dbReference type="Proteomes" id="UP001157137">
    <property type="component" value="Unassembled WGS sequence"/>
</dbReference>
<keyword evidence="3 6" id="KW-0812">Transmembrane</keyword>
<evidence type="ECO:0000256" key="1">
    <source>
        <dbReference type="ARBA" id="ARBA00004141"/>
    </source>
</evidence>
<dbReference type="InterPro" id="IPR006696">
    <property type="entry name" value="DUF423"/>
</dbReference>
<dbReference type="Pfam" id="PF04241">
    <property type="entry name" value="DUF423"/>
    <property type="match status" value="1"/>
</dbReference>
<reference evidence="7" key="3">
    <citation type="submission" date="2023-02" db="EMBL/GenBank/DDBJ databases">
        <title>Proposal of a novel subspecies: Alicyclobacillus hesperidum subspecies aegle.</title>
        <authorList>
            <person name="Goto K."/>
            <person name="Fujii T."/>
            <person name="Yasui K."/>
            <person name="Mochida K."/>
            <person name="Kato-Tanaka Y."/>
            <person name="Morohoshi S."/>
            <person name="An S.Y."/>
            <person name="Kasai H."/>
            <person name="Yokota A."/>
        </authorList>
    </citation>
    <scope>NUCLEOTIDE SEQUENCE</scope>
    <source>
        <strain evidence="7">DSM 12766</strain>
    </source>
</reference>
<dbReference type="PANTHER" id="PTHR43461:SF1">
    <property type="entry name" value="TRANSMEMBRANE PROTEIN 256"/>
    <property type="match status" value="1"/>
</dbReference>
<accession>A0A1H2RWM5</accession>
<name>A0A1H2RWM5_9BACL</name>
<evidence type="ECO:0000256" key="5">
    <source>
        <dbReference type="ARBA" id="ARBA00023136"/>
    </source>
</evidence>
<comment type="subcellular location">
    <subcellularLocation>
        <location evidence="1">Membrane</location>
        <topology evidence="1">Multi-pass membrane protein</topology>
    </subcellularLocation>
</comment>
<dbReference type="Proteomes" id="UP000182589">
    <property type="component" value="Unassembled WGS sequence"/>
</dbReference>
<feature type="transmembrane region" description="Helical" evidence="6">
    <location>
        <begin position="95"/>
        <end position="119"/>
    </location>
</feature>
<evidence type="ECO:0000256" key="2">
    <source>
        <dbReference type="ARBA" id="ARBA00009694"/>
    </source>
</evidence>
<reference evidence="8" key="2">
    <citation type="submission" date="2016-10" db="EMBL/GenBank/DDBJ databases">
        <authorList>
            <person name="de Groot N.N."/>
        </authorList>
    </citation>
    <scope>NUCLEOTIDE SEQUENCE [LARGE SCALE GENOMIC DNA]</scope>
    <source>
        <strain evidence="8">DSM 12489</strain>
    </source>
</reference>
<evidence type="ECO:0000313" key="9">
    <source>
        <dbReference type="Proteomes" id="UP000182589"/>
    </source>
</evidence>
<dbReference type="EMBL" id="BSRA01000005">
    <property type="protein sequence ID" value="GLV13438.1"/>
    <property type="molecule type" value="Genomic_DNA"/>
</dbReference>
<sequence length="120" mass="12565">MGFAIAGAVFAFLSVAIGAFGAHVMADRMSADMLNVYHTGDQYQMYHALALLAVGILLHLGIGGRAMHWAGWLFSVGIVLFSGSLYVLSISGVKALGAITPIGGLCFLAGWICMIVGFAR</sequence>
<evidence type="ECO:0000313" key="7">
    <source>
        <dbReference type="EMBL" id="GLV13438.1"/>
    </source>
</evidence>
<evidence type="ECO:0000256" key="6">
    <source>
        <dbReference type="SAM" id="Phobius"/>
    </source>
</evidence>
<feature type="transmembrane region" description="Helical" evidence="6">
    <location>
        <begin position="69"/>
        <end position="89"/>
    </location>
</feature>